<dbReference type="OrthoDB" id="1922883at2759"/>
<protein>
    <recommendedName>
        <fullName evidence="6">Bifunctional inhibitor/plant lipid transfer protein/seed storage helical domain-containing protein</fullName>
    </recommendedName>
</protein>
<evidence type="ECO:0000256" key="1">
    <source>
        <dbReference type="ARBA" id="ARBA00008262"/>
    </source>
</evidence>
<dbReference type="Pfam" id="PF00234">
    <property type="entry name" value="Tryp_alpha_amyl"/>
    <property type="match status" value="1"/>
</dbReference>
<dbReference type="Gene3D" id="1.10.110.10">
    <property type="entry name" value="Plant lipid-transfer and hydrophobic proteins"/>
    <property type="match status" value="1"/>
</dbReference>
<dbReference type="SMART" id="SM00499">
    <property type="entry name" value="AAI"/>
    <property type="match status" value="1"/>
</dbReference>
<dbReference type="PANTHER" id="PTHR35496:SF20">
    <property type="entry name" value="2S SEED STORAGE PROTEIN 1-RELATED"/>
    <property type="match status" value="1"/>
</dbReference>
<dbReference type="InterPro" id="IPR016140">
    <property type="entry name" value="Bifunc_inhib/LTP/seed_store"/>
</dbReference>
<reference evidence="7 8" key="1">
    <citation type="submission" date="2013-09" db="EMBL/GenBank/DDBJ databases">
        <title>Corchorus capsularis genome sequencing.</title>
        <authorList>
            <person name="Alam M."/>
            <person name="Haque M.S."/>
            <person name="Islam M.S."/>
            <person name="Emdad E.M."/>
            <person name="Islam M.M."/>
            <person name="Ahmed B."/>
            <person name="Halim A."/>
            <person name="Hossen Q.M.M."/>
            <person name="Hossain M.Z."/>
            <person name="Ahmed R."/>
            <person name="Khan M.M."/>
            <person name="Islam R."/>
            <person name="Rashid M.M."/>
            <person name="Khan S.A."/>
            <person name="Rahman M.S."/>
            <person name="Alam M."/>
        </authorList>
    </citation>
    <scope>NUCLEOTIDE SEQUENCE [LARGE SCALE GENOMIC DNA]</scope>
    <source>
        <strain evidence="8">cv. CVL-1</strain>
        <tissue evidence="7">Whole seedling</tissue>
    </source>
</reference>
<organism evidence="7 8">
    <name type="scientific">Corchorus capsularis</name>
    <name type="common">Jute</name>
    <dbReference type="NCBI Taxonomy" id="210143"/>
    <lineage>
        <taxon>Eukaryota</taxon>
        <taxon>Viridiplantae</taxon>
        <taxon>Streptophyta</taxon>
        <taxon>Embryophyta</taxon>
        <taxon>Tracheophyta</taxon>
        <taxon>Spermatophyta</taxon>
        <taxon>Magnoliopsida</taxon>
        <taxon>eudicotyledons</taxon>
        <taxon>Gunneridae</taxon>
        <taxon>Pentapetalae</taxon>
        <taxon>rosids</taxon>
        <taxon>malvids</taxon>
        <taxon>Malvales</taxon>
        <taxon>Malvaceae</taxon>
        <taxon>Grewioideae</taxon>
        <taxon>Apeibeae</taxon>
        <taxon>Corchorus</taxon>
    </lineage>
</organism>
<dbReference type="GO" id="GO:0045735">
    <property type="term" value="F:nutrient reservoir activity"/>
    <property type="evidence" value="ECO:0007669"/>
    <property type="project" value="UniProtKB-KW"/>
</dbReference>
<keyword evidence="2" id="KW-0758">Storage protein</keyword>
<gene>
    <name evidence="7" type="ORF">CCACVL1_12892</name>
</gene>
<evidence type="ECO:0000313" key="7">
    <source>
        <dbReference type="EMBL" id="OMO80549.1"/>
    </source>
</evidence>
<feature type="domain" description="Bifunctional inhibitor/plant lipid transfer protein/seed storage helical" evidence="6">
    <location>
        <begin position="44"/>
        <end position="140"/>
    </location>
</feature>
<dbReference type="SUPFAM" id="SSF47699">
    <property type="entry name" value="Bifunctional inhibitor/lipid-transfer protein/seed storage 2S albumin"/>
    <property type="match status" value="1"/>
</dbReference>
<feature type="signal peptide" evidence="5">
    <location>
        <begin position="1"/>
        <end position="20"/>
    </location>
</feature>
<comment type="caution">
    <text evidence="7">The sequence shown here is derived from an EMBL/GenBank/DDBJ whole genome shotgun (WGS) entry which is preliminary data.</text>
</comment>
<name>A0A1R3ID84_COCAP</name>
<dbReference type="AlphaFoldDB" id="A0A1R3ID84"/>
<proteinExistence type="inferred from homology"/>
<keyword evidence="4" id="KW-1015">Disulfide bond</keyword>
<evidence type="ECO:0000256" key="4">
    <source>
        <dbReference type="ARBA" id="ARBA00023157"/>
    </source>
</evidence>
<keyword evidence="5" id="KW-0732">Signal</keyword>
<sequence>MAKLGLFLATVALALFLANASIYRTSVTVEENLGWSKSRESSSCEEEIEKRYKVWQCQLYLKEKAESPFRYKYNPRSESRRLNSCCEQLEELDRKCRCQGLEEAAKQQLKEGQFDQQEQKEMFRVAEGILSKCQMEPRECDISSGPYRKWF</sequence>
<evidence type="ECO:0000256" key="5">
    <source>
        <dbReference type="SAM" id="SignalP"/>
    </source>
</evidence>
<dbReference type="PANTHER" id="PTHR35496">
    <property type="entry name" value="2S SEED STORAGE PROTEIN 1-RELATED"/>
    <property type="match status" value="1"/>
</dbReference>
<dbReference type="Gramene" id="OMO80549">
    <property type="protein sequence ID" value="OMO80549"/>
    <property type="gene ID" value="CCACVL1_12892"/>
</dbReference>
<dbReference type="EMBL" id="AWWV01010293">
    <property type="protein sequence ID" value="OMO80549.1"/>
    <property type="molecule type" value="Genomic_DNA"/>
</dbReference>
<evidence type="ECO:0000256" key="3">
    <source>
        <dbReference type="ARBA" id="ARBA00023129"/>
    </source>
</evidence>
<accession>A0A1R3ID84</accession>
<keyword evidence="3" id="KW-0708">Seed storage protein</keyword>
<comment type="similarity">
    <text evidence="1">Belongs to the 2S seed storage albumins family.</text>
</comment>
<evidence type="ECO:0000313" key="8">
    <source>
        <dbReference type="Proteomes" id="UP000188268"/>
    </source>
</evidence>
<dbReference type="OMA" id="KMCVCPT"/>
<dbReference type="InterPro" id="IPR036312">
    <property type="entry name" value="Bifun_inhib/LTP/seed_sf"/>
</dbReference>
<evidence type="ECO:0000256" key="2">
    <source>
        <dbReference type="ARBA" id="ARBA00022761"/>
    </source>
</evidence>
<feature type="chain" id="PRO_5012909984" description="Bifunctional inhibitor/plant lipid transfer protein/seed storage helical domain-containing protein" evidence="5">
    <location>
        <begin position="21"/>
        <end position="151"/>
    </location>
</feature>
<dbReference type="InterPro" id="IPR000617">
    <property type="entry name" value="Napin/2SS/CON"/>
</dbReference>
<keyword evidence="8" id="KW-1185">Reference proteome</keyword>
<evidence type="ECO:0000259" key="6">
    <source>
        <dbReference type="SMART" id="SM00499"/>
    </source>
</evidence>
<dbReference type="Proteomes" id="UP000188268">
    <property type="component" value="Unassembled WGS sequence"/>
</dbReference>